<dbReference type="Proteomes" id="UP000616151">
    <property type="component" value="Unassembled WGS sequence"/>
</dbReference>
<protein>
    <submittedName>
        <fullName evidence="1">SOS response-associated peptidase</fullName>
    </submittedName>
</protein>
<accession>A0ACC5R170</accession>
<dbReference type="EMBL" id="JAENHL010000006">
    <property type="protein sequence ID" value="MBK1866411.1"/>
    <property type="molecule type" value="Genomic_DNA"/>
</dbReference>
<organism evidence="1 2">
    <name type="scientific">Taklimakanibacter albus</name>
    <dbReference type="NCBI Taxonomy" id="2800327"/>
    <lineage>
        <taxon>Bacteria</taxon>
        <taxon>Pseudomonadati</taxon>
        <taxon>Pseudomonadota</taxon>
        <taxon>Alphaproteobacteria</taxon>
        <taxon>Hyphomicrobiales</taxon>
        <taxon>Aestuariivirgaceae</taxon>
        <taxon>Taklimakanibacter</taxon>
    </lineage>
</organism>
<sequence>MNSGDAWVSIRITLSSMFLVCSKMLWQDEESQQARFPIMCGRIFDPNEVSETKLNPARRRPGDYWIWRIPRRYNVPPTTPIPTMTSKDGVRTVEPMRWGLIPSWSKDMKGGFSTFNARSDTVDSKPSFRGAWKAGRRCLVLVGGFYEWRRAGVADKQPFAIAMGNHQIMPLAGLWESWKNPVNGEWLKSCTIITTGPNELMEPIHDRMPVILDEDDWPKWLGEEPTNDNELKALLKPFPVSRMTAWPVDKKVGNVRNDWPELIERAPTQA</sequence>
<evidence type="ECO:0000313" key="1">
    <source>
        <dbReference type="EMBL" id="MBK1866411.1"/>
    </source>
</evidence>
<gene>
    <name evidence="1" type="ORF">JHL16_08620</name>
</gene>
<comment type="caution">
    <text evidence="1">The sequence shown here is derived from an EMBL/GenBank/DDBJ whole genome shotgun (WGS) entry which is preliminary data.</text>
</comment>
<reference evidence="1" key="1">
    <citation type="submission" date="2021-01" db="EMBL/GenBank/DDBJ databases">
        <authorList>
            <person name="Sun Q."/>
        </authorList>
    </citation>
    <scope>NUCLEOTIDE SEQUENCE</scope>
    <source>
        <strain evidence="1">YIM B02566</strain>
    </source>
</reference>
<name>A0ACC5R170_9HYPH</name>
<evidence type="ECO:0000313" key="2">
    <source>
        <dbReference type="Proteomes" id="UP000616151"/>
    </source>
</evidence>
<keyword evidence="2" id="KW-1185">Reference proteome</keyword>
<proteinExistence type="predicted"/>